<keyword evidence="2" id="KW-1185">Reference proteome</keyword>
<name>A0A7J8UU45_9ROSI</name>
<comment type="caution">
    <text evidence="1">The sequence shown here is derived from an EMBL/GenBank/DDBJ whole genome shotgun (WGS) entry which is preliminary data.</text>
</comment>
<dbReference type="InterPro" id="IPR036001">
    <property type="entry name" value="PS_II_antenna-like_sf"/>
</dbReference>
<dbReference type="GO" id="GO:0009767">
    <property type="term" value="P:photosynthetic electron transport chain"/>
    <property type="evidence" value="ECO:0007669"/>
    <property type="project" value="InterPro"/>
</dbReference>
<dbReference type="GO" id="GO:0009521">
    <property type="term" value="C:photosystem"/>
    <property type="evidence" value="ECO:0007669"/>
    <property type="project" value="InterPro"/>
</dbReference>
<organism evidence="1 2">
    <name type="scientific">Gossypium klotzschianum</name>
    <dbReference type="NCBI Taxonomy" id="34286"/>
    <lineage>
        <taxon>Eukaryota</taxon>
        <taxon>Viridiplantae</taxon>
        <taxon>Streptophyta</taxon>
        <taxon>Embryophyta</taxon>
        <taxon>Tracheophyta</taxon>
        <taxon>Spermatophyta</taxon>
        <taxon>Magnoliopsida</taxon>
        <taxon>eudicotyledons</taxon>
        <taxon>Gunneridae</taxon>
        <taxon>Pentapetalae</taxon>
        <taxon>rosids</taxon>
        <taxon>malvids</taxon>
        <taxon>Malvales</taxon>
        <taxon>Malvaceae</taxon>
        <taxon>Malvoideae</taxon>
        <taxon>Gossypium</taxon>
    </lineage>
</organism>
<feature type="non-terminal residue" evidence="1">
    <location>
        <position position="45"/>
    </location>
</feature>
<dbReference type="InterPro" id="IPR044900">
    <property type="entry name" value="PSII_PsbC_sf"/>
</dbReference>
<dbReference type="EMBL" id="JABFAB010000007">
    <property type="protein sequence ID" value="MBA0653882.1"/>
    <property type="molecule type" value="Genomic_DNA"/>
</dbReference>
<sequence length="45" mass="5041">MCSSTGEAIFEGETMHFLDLRAPWLEPLRGPNGLALSRLKKEIQP</sequence>
<accession>A0A7J8UU45</accession>
<proteinExistence type="predicted"/>
<evidence type="ECO:0000313" key="1">
    <source>
        <dbReference type="EMBL" id="MBA0653882.1"/>
    </source>
</evidence>
<evidence type="ECO:0000313" key="2">
    <source>
        <dbReference type="Proteomes" id="UP000593573"/>
    </source>
</evidence>
<gene>
    <name evidence="1" type="ORF">Goklo_020988</name>
</gene>
<reference evidence="1 2" key="1">
    <citation type="journal article" date="2019" name="Genome Biol. Evol.">
        <title>Insights into the evolution of the New World diploid cottons (Gossypium, subgenus Houzingenia) based on genome sequencing.</title>
        <authorList>
            <person name="Grover C.E."/>
            <person name="Arick M.A. 2nd"/>
            <person name="Thrash A."/>
            <person name="Conover J.L."/>
            <person name="Sanders W.S."/>
            <person name="Peterson D.G."/>
            <person name="Frelichowski J.E."/>
            <person name="Scheffler J.A."/>
            <person name="Scheffler B.E."/>
            <person name="Wendel J.F."/>
        </authorList>
    </citation>
    <scope>NUCLEOTIDE SEQUENCE [LARGE SCALE GENOMIC DNA]</scope>
    <source>
        <strain evidence="1">57</strain>
        <tissue evidence="1">Leaf</tissue>
    </source>
</reference>
<dbReference type="Proteomes" id="UP000593573">
    <property type="component" value="Unassembled WGS sequence"/>
</dbReference>
<protein>
    <submittedName>
        <fullName evidence="1">Uncharacterized protein</fullName>
    </submittedName>
</protein>
<dbReference type="GO" id="GO:0016168">
    <property type="term" value="F:chlorophyll binding"/>
    <property type="evidence" value="ECO:0007669"/>
    <property type="project" value="InterPro"/>
</dbReference>
<dbReference type="AlphaFoldDB" id="A0A7J8UU45"/>
<dbReference type="SUPFAM" id="SSF161077">
    <property type="entry name" value="Photosystem II antenna protein-like"/>
    <property type="match status" value="1"/>
</dbReference>
<dbReference type="Gene3D" id="1.10.10.670">
    <property type="entry name" value="photosystem ii from thermosynechococcus elongatus"/>
    <property type="match status" value="1"/>
</dbReference>
<dbReference type="OrthoDB" id="1926060at2759"/>